<organism evidence="8 9">
    <name type="scientific">Zavarzinia aquatilis</name>
    <dbReference type="NCBI Taxonomy" id="2211142"/>
    <lineage>
        <taxon>Bacteria</taxon>
        <taxon>Pseudomonadati</taxon>
        <taxon>Pseudomonadota</taxon>
        <taxon>Alphaproteobacteria</taxon>
        <taxon>Rhodospirillales</taxon>
        <taxon>Zavarziniaceae</taxon>
        <taxon>Zavarzinia</taxon>
    </lineage>
</organism>
<gene>
    <name evidence="8" type="ORF">DKG74_01310</name>
</gene>
<protein>
    <submittedName>
        <fullName evidence="8">EamA family transporter</fullName>
    </submittedName>
</protein>
<evidence type="ECO:0000256" key="2">
    <source>
        <dbReference type="ARBA" id="ARBA00022475"/>
    </source>
</evidence>
<reference evidence="8 9" key="1">
    <citation type="submission" date="2018-05" db="EMBL/GenBank/DDBJ databases">
        <title>Zavarzinia sp. HR-AS.</title>
        <authorList>
            <person name="Lee Y."/>
            <person name="Jeon C.O."/>
        </authorList>
    </citation>
    <scope>NUCLEOTIDE SEQUENCE [LARGE SCALE GENOMIC DNA]</scope>
    <source>
        <strain evidence="8 9">HR-AS</strain>
    </source>
</reference>
<dbReference type="InterPro" id="IPR051258">
    <property type="entry name" value="Diverse_Substrate_Transporter"/>
</dbReference>
<evidence type="ECO:0000256" key="6">
    <source>
        <dbReference type="SAM" id="Phobius"/>
    </source>
</evidence>
<feature type="domain" description="EamA" evidence="7">
    <location>
        <begin position="153"/>
        <end position="284"/>
    </location>
</feature>
<keyword evidence="5 6" id="KW-0472">Membrane</keyword>
<feature type="transmembrane region" description="Helical" evidence="6">
    <location>
        <begin position="213"/>
        <end position="234"/>
    </location>
</feature>
<keyword evidence="9" id="KW-1185">Reference proteome</keyword>
<keyword evidence="4 6" id="KW-1133">Transmembrane helix</keyword>
<feature type="transmembrane region" description="Helical" evidence="6">
    <location>
        <begin position="187"/>
        <end position="207"/>
    </location>
</feature>
<dbReference type="GO" id="GO:0005886">
    <property type="term" value="C:plasma membrane"/>
    <property type="evidence" value="ECO:0007669"/>
    <property type="project" value="UniProtKB-SubCell"/>
</dbReference>
<evidence type="ECO:0000313" key="9">
    <source>
        <dbReference type="Proteomes" id="UP000245461"/>
    </source>
</evidence>
<sequence>MRAAAAPMGELVPALVLLGITAVWGATFLIIQTALTDSGPLYFQTLRYVVATVCLVAVSGRHLLGVTRLELFVGLATGVAVAVANGMQAVALQWIPSSTSAFLTALYVPLVPIGQWLFMRERPGNVALVGIAMAFVGMALLAGPDALDVEAGRGQILTIASTFIIAFEIVAIGAYARRMDPRRVSAVQLVTVAVLTFGAMGVAGEGIPDHTPLLLACAGGLGVATVAIHVAMYWAQRRLSPTRATLIYAMEPVWAGLIGRAVGERLPLAGLVGAALIVGSIAINALRFRRRP</sequence>
<dbReference type="AlphaFoldDB" id="A0A317EGY2"/>
<dbReference type="InterPro" id="IPR000620">
    <property type="entry name" value="EamA_dom"/>
</dbReference>
<feature type="transmembrane region" description="Helical" evidence="6">
    <location>
        <begin position="41"/>
        <end position="59"/>
    </location>
</feature>
<dbReference type="InterPro" id="IPR037185">
    <property type="entry name" value="EmrE-like"/>
</dbReference>
<dbReference type="Proteomes" id="UP000245461">
    <property type="component" value="Unassembled WGS sequence"/>
</dbReference>
<feature type="transmembrane region" description="Helical" evidence="6">
    <location>
        <begin position="101"/>
        <end position="119"/>
    </location>
</feature>
<comment type="subcellular location">
    <subcellularLocation>
        <location evidence="1">Cell membrane</location>
        <topology evidence="1">Multi-pass membrane protein</topology>
    </subcellularLocation>
</comment>
<dbReference type="PANTHER" id="PTHR42920:SF5">
    <property type="entry name" value="EAMA DOMAIN-CONTAINING PROTEIN"/>
    <property type="match status" value="1"/>
</dbReference>
<dbReference type="SUPFAM" id="SSF103481">
    <property type="entry name" value="Multidrug resistance efflux transporter EmrE"/>
    <property type="match status" value="2"/>
</dbReference>
<dbReference type="PANTHER" id="PTHR42920">
    <property type="entry name" value="OS03G0707200 PROTEIN-RELATED"/>
    <property type="match status" value="1"/>
</dbReference>
<feature type="transmembrane region" description="Helical" evidence="6">
    <location>
        <begin position="246"/>
        <end position="262"/>
    </location>
</feature>
<evidence type="ECO:0000256" key="3">
    <source>
        <dbReference type="ARBA" id="ARBA00022692"/>
    </source>
</evidence>
<dbReference type="EMBL" id="QGLE01000001">
    <property type="protein sequence ID" value="PWR26031.1"/>
    <property type="molecule type" value="Genomic_DNA"/>
</dbReference>
<keyword evidence="3 6" id="KW-0812">Transmembrane</keyword>
<keyword evidence="2" id="KW-1003">Cell membrane</keyword>
<evidence type="ECO:0000256" key="4">
    <source>
        <dbReference type="ARBA" id="ARBA00022989"/>
    </source>
</evidence>
<evidence type="ECO:0000256" key="5">
    <source>
        <dbReference type="ARBA" id="ARBA00023136"/>
    </source>
</evidence>
<feature type="transmembrane region" description="Helical" evidence="6">
    <location>
        <begin position="12"/>
        <end position="35"/>
    </location>
</feature>
<accession>A0A317EGY2</accession>
<proteinExistence type="predicted"/>
<feature type="transmembrane region" description="Helical" evidence="6">
    <location>
        <begin position="268"/>
        <end position="286"/>
    </location>
</feature>
<dbReference type="Pfam" id="PF00892">
    <property type="entry name" value="EamA"/>
    <property type="match status" value="2"/>
</dbReference>
<evidence type="ECO:0000313" key="8">
    <source>
        <dbReference type="EMBL" id="PWR26031.1"/>
    </source>
</evidence>
<name>A0A317EGY2_9PROT</name>
<feature type="transmembrane region" description="Helical" evidence="6">
    <location>
        <begin position="156"/>
        <end position="175"/>
    </location>
</feature>
<feature type="transmembrane region" description="Helical" evidence="6">
    <location>
        <begin position="126"/>
        <end position="144"/>
    </location>
</feature>
<feature type="transmembrane region" description="Helical" evidence="6">
    <location>
        <begin position="71"/>
        <end position="95"/>
    </location>
</feature>
<evidence type="ECO:0000259" key="7">
    <source>
        <dbReference type="Pfam" id="PF00892"/>
    </source>
</evidence>
<comment type="caution">
    <text evidence="8">The sequence shown here is derived from an EMBL/GenBank/DDBJ whole genome shotgun (WGS) entry which is preliminary data.</text>
</comment>
<dbReference type="OrthoDB" id="9804865at2"/>
<feature type="domain" description="EamA" evidence="7">
    <location>
        <begin position="14"/>
        <end position="141"/>
    </location>
</feature>
<evidence type="ECO:0000256" key="1">
    <source>
        <dbReference type="ARBA" id="ARBA00004651"/>
    </source>
</evidence>